<accession>A0A2P9HBH8</accession>
<dbReference type="Pfam" id="PF00370">
    <property type="entry name" value="FGGY_N"/>
    <property type="match status" value="1"/>
</dbReference>
<gene>
    <name evidence="2" type="ORF">OHAE_4241</name>
</gene>
<dbReference type="Gene3D" id="3.30.420.40">
    <property type="match status" value="1"/>
</dbReference>
<evidence type="ECO:0000259" key="1">
    <source>
        <dbReference type="Pfam" id="PF00370"/>
    </source>
</evidence>
<keyword evidence="2" id="KW-0808">Transferase</keyword>
<evidence type="ECO:0000313" key="3">
    <source>
        <dbReference type="Proteomes" id="UP000246073"/>
    </source>
</evidence>
<sequence>MSVEGDILASSTATYALSQPRAGWTEQDPALWIEGARKAVASVMAQCPEIELLCVGLSGQMHGLTPLDEIEKFCVRQSCGTISATLLKWRKSQQRLAGWML</sequence>
<dbReference type="GO" id="GO:0004856">
    <property type="term" value="F:D-xylulokinase activity"/>
    <property type="evidence" value="ECO:0007669"/>
    <property type="project" value="UniProtKB-EC"/>
</dbReference>
<dbReference type="Proteomes" id="UP000246073">
    <property type="component" value="Unassembled WGS sequence"/>
</dbReference>
<evidence type="ECO:0000313" key="2">
    <source>
        <dbReference type="EMBL" id="SPL61449.1"/>
    </source>
</evidence>
<dbReference type="InterPro" id="IPR018484">
    <property type="entry name" value="FGGY_N"/>
</dbReference>
<protein>
    <submittedName>
        <fullName evidence="2">Xylulose kinase</fullName>
        <ecNumber evidence="2">2.7.1.17</ecNumber>
    </submittedName>
</protein>
<dbReference type="EC" id="2.7.1.17" evidence="2"/>
<dbReference type="EMBL" id="OOFM01000001">
    <property type="protein sequence ID" value="SPL61449.1"/>
    <property type="molecule type" value="Genomic_DNA"/>
</dbReference>
<name>A0A2P9HBH8_9HYPH</name>
<proteinExistence type="predicted"/>
<keyword evidence="2" id="KW-0418">Kinase</keyword>
<organism evidence="2 3">
    <name type="scientific">Ochrobactrum soli</name>
    <dbReference type="NCBI Taxonomy" id="2448455"/>
    <lineage>
        <taxon>Bacteria</taxon>
        <taxon>Pseudomonadati</taxon>
        <taxon>Pseudomonadota</taxon>
        <taxon>Alphaproteobacteria</taxon>
        <taxon>Hyphomicrobiales</taxon>
        <taxon>Brucellaceae</taxon>
        <taxon>Brucella/Ochrobactrum group</taxon>
        <taxon>Ochrobactrum</taxon>
    </lineage>
</organism>
<dbReference type="InterPro" id="IPR043129">
    <property type="entry name" value="ATPase_NBD"/>
</dbReference>
<dbReference type="AlphaFoldDB" id="A0A2P9HBH8"/>
<dbReference type="SUPFAM" id="SSF53067">
    <property type="entry name" value="Actin-like ATPase domain"/>
    <property type="match status" value="1"/>
</dbReference>
<feature type="domain" description="Carbohydrate kinase FGGY N-terminal" evidence="1">
    <location>
        <begin position="2"/>
        <end position="72"/>
    </location>
</feature>
<reference evidence="3" key="1">
    <citation type="submission" date="2017-12" db="EMBL/GenBank/DDBJ databases">
        <authorList>
            <person name="Diaz M."/>
        </authorList>
    </citation>
    <scope>NUCLEOTIDE SEQUENCE [LARGE SCALE GENOMIC DNA]</scope>
    <source>
        <strain evidence="3">FI11154</strain>
    </source>
</reference>